<proteinExistence type="predicted"/>
<evidence type="ECO:0000313" key="3">
    <source>
        <dbReference type="Proteomes" id="UP000003612"/>
    </source>
</evidence>
<evidence type="ECO:0000256" key="1">
    <source>
        <dbReference type="SAM" id="MobiDB-lite"/>
    </source>
</evidence>
<gene>
    <name evidence="2" type="ORF">HMPREF0604_01103</name>
</gene>
<feature type="compositionally biased region" description="Basic and acidic residues" evidence="1">
    <location>
        <begin position="265"/>
        <end position="276"/>
    </location>
</feature>
<reference evidence="2 3" key="1">
    <citation type="submission" date="2010-12" db="EMBL/GenBank/DDBJ databases">
        <title>The Genome Sequence of Neisseria mucosa strain C102.</title>
        <authorList>
            <consortium name="The Broad Institute Genome Sequencing Platform"/>
            <person name="Earl A."/>
            <person name="Ward D."/>
            <person name="Feldgarden M."/>
            <person name="Gevers D."/>
            <person name="Sibley C.D."/>
            <person name="Field T.R."/>
            <person name="Grinwis M."/>
            <person name="Eshaghurshan C.S."/>
            <person name="Surette M."/>
            <person name="Young S.K."/>
            <person name="Zeng Q."/>
            <person name="Gargeya S."/>
            <person name="Fitzgerald M."/>
            <person name="Haas B."/>
            <person name="Abouelleil A."/>
            <person name="Alvarado L."/>
            <person name="Arachchi H.M."/>
            <person name="Berlin A."/>
            <person name="Brown A."/>
            <person name="Chapman S.B."/>
            <person name="Chen Z."/>
            <person name="Dunbar C."/>
            <person name="Freedman E."/>
            <person name="Gearin G."/>
            <person name="Gellesch M."/>
            <person name="Goldberg J."/>
            <person name="Griggs A."/>
            <person name="Gujja S."/>
            <person name="Heilman E."/>
            <person name="Heiman D."/>
            <person name="Howarth C."/>
            <person name="Larson L."/>
            <person name="Lui A."/>
            <person name="MacDonald P.J.P."/>
            <person name="Mehta T."/>
            <person name="Montmayeur A."/>
            <person name="Murphy C."/>
            <person name="Neiman D."/>
            <person name="Pearson M."/>
            <person name="Priest M."/>
            <person name="Roberts A."/>
            <person name="Saif S."/>
            <person name="Shea T."/>
            <person name="Shenoy N."/>
            <person name="Sisk P."/>
            <person name="Stolte C."/>
            <person name="Sykes S."/>
            <person name="White J."/>
            <person name="Yandava C."/>
            <person name="Nusbaum C."/>
            <person name="Birren B."/>
        </authorList>
    </citation>
    <scope>NUCLEOTIDE SEQUENCE [LARGE SCALE GENOMIC DNA]</scope>
    <source>
        <strain evidence="2 3">C102</strain>
    </source>
</reference>
<sequence>MVSNNQQKTLSKEDFQTIAYFAVGVSSESKLNAYKLVIAANTKNGKLYPVGNSGYSIGTIQTDLGQHPEVVKDLVDAYQKWALEKKPEWKLSEKQEKDIIHDLGRTGREIEKEDGRPLPAEFKARFNQFFSSKDGITWVHTRDVNQINKIEKNIFTPLQETELYKKLSFDDKIQLVAVTSKLYNQSERNGRTVLQEIKNGKFHSVNEVNNRIDSILKDKNDYIETGRKEAVLGAILISQLNKMGKNNILSDEWDSVKTNPLENPSKLEGDKKNSHDEIRKLFNEPEKSINKIKREEGKKVSAQVSRDDFSALIDNLISDKDGSFTKQVIADNKNIVAALDAKVQEKIIQEQQNMAQEVQQKANEQSFGGRSLG</sequence>
<dbReference type="RefSeq" id="WP_003747672.1">
    <property type="nucleotide sequence ID" value="NZ_GL635794.1"/>
</dbReference>
<comment type="caution">
    <text evidence="2">The sequence shown here is derived from an EMBL/GenBank/DDBJ whole genome shotgun (WGS) entry which is preliminary data.</text>
</comment>
<dbReference type="Proteomes" id="UP000003612">
    <property type="component" value="Unassembled WGS sequence"/>
</dbReference>
<dbReference type="EMBL" id="ACRG01000008">
    <property type="protein sequence ID" value="EFV80623.1"/>
    <property type="molecule type" value="Genomic_DNA"/>
</dbReference>
<protein>
    <submittedName>
        <fullName evidence="2">Uncharacterized protein</fullName>
    </submittedName>
</protein>
<name>A0ABN0CBH2_NEIMU</name>
<organism evidence="2 3">
    <name type="scientific">Neisseria mucosa C102</name>
    <dbReference type="NCBI Taxonomy" id="435832"/>
    <lineage>
        <taxon>Bacteria</taxon>
        <taxon>Pseudomonadati</taxon>
        <taxon>Pseudomonadota</taxon>
        <taxon>Betaproteobacteria</taxon>
        <taxon>Neisseriales</taxon>
        <taxon>Neisseriaceae</taxon>
        <taxon>Neisseria</taxon>
    </lineage>
</organism>
<keyword evidence="3" id="KW-1185">Reference proteome</keyword>
<evidence type="ECO:0000313" key="2">
    <source>
        <dbReference type="EMBL" id="EFV80623.1"/>
    </source>
</evidence>
<feature type="region of interest" description="Disordered" evidence="1">
    <location>
        <begin position="255"/>
        <end position="276"/>
    </location>
</feature>
<accession>A0ABN0CBH2</accession>